<dbReference type="Proteomes" id="UP000439903">
    <property type="component" value="Unassembled WGS sequence"/>
</dbReference>
<feature type="compositionally biased region" description="Basic and acidic residues" evidence="1">
    <location>
        <begin position="357"/>
        <end position="372"/>
    </location>
</feature>
<dbReference type="SUPFAM" id="SSF47592">
    <property type="entry name" value="SWIB/MDM2 domain"/>
    <property type="match status" value="1"/>
</dbReference>
<sequence length="372" mass="43026">MAEVKISKFIPTIKTILKNSDPNKITARDIRMKLEKDFKVDLAPRKHEVQQLIEQCFDEINEDSVNSSDSLEDFEDFDEVKKKKKKKHHSDEKSNKSSSKSSKKSRQSKTSIKSNGTSDYSSLEDDDYKSPQKKKKRGRKPKSSTELLSDGEYERKFEKELNGSNKKSKSTTKKKKHTNKRKRNDDDDDDDGEDNKKKKKTGIHKPLVLSPVLSEFLHVEELSRLEVVKRLWVYIKENSLQDPNDKRFIVCDDNLKNIFKQDRIHSFTMNKYLTDHLKKKEDLIGGETFAVSSNGSHQMEPSNASSAGDDELQNDDEFDGTDDHNYTPTSVKIEDDDDDDDDDDRNLFSDDPDDEDLMKTEKEESKNVKLEE</sequence>
<dbReference type="PANTHER" id="PTHR13844">
    <property type="entry name" value="SWI/SNF-RELATED MATRIX-ASSOCIATED ACTIN-DEPENDENT REGULATOR OF CHROMATIN SUBFAMILY D"/>
    <property type="match status" value="1"/>
</dbReference>
<dbReference type="SMART" id="SM00151">
    <property type="entry name" value="SWIB"/>
    <property type="match status" value="1"/>
</dbReference>
<evidence type="ECO:0000259" key="2">
    <source>
        <dbReference type="PROSITE" id="PS51925"/>
    </source>
</evidence>
<feature type="region of interest" description="Disordered" evidence="1">
    <location>
        <begin position="77"/>
        <end position="202"/>
    </location>
</feature>
<gene>
    <name evidence="4" type="ORF">F8M41_000593</name>
</gene>
<protein>
    <submittedName>
        <fullName evidence="4">SWIB-domain-containing protein</fullName>
    </submittedName>
</protein>
<dbReference type="Pfam" id="PF08766">
    <property type="entry name" value="DEK_C"/>
    <property type="match status" value="1"/>
</dbReference>
<dbReference type="PROSITE" id="PS51925">
    <property type="entry name" value="SWIB_MDM2"/>
    <property type="match status" value="1"/>
</dbReference>
<evidence type="ECO:0000313" key="4">
    <source>
        <dbReference type="EMBL" id="KAF0460720.1"/>
    </source>
</evidence>
<dbReference type="AlphaFoldDB" id="A0A8H4A9R2"/>
<comment type="caution">
    <text evidence="4">The sequence shown here is derived from an EMBL/GenBank/DDBJ whole genome shotgun (WGS) entry which is preliminary data.</text>
</comment>
<feature type="region of interest" description="Disordered" evidence="1">
    <location>
        <begin position="291"/>
        <end position="372"/>
    </location>
</feature>
<feature type="compositionally biased region" description="Acidic residues" evidence="1">
    <location>
        <begin position="334"/>
        <end position="356"/>
    </location>
</feature>
<dbReference type="Gene3D" id="1.10.245.10">
    <property type="entry name" value="SWIB/MDM2 domain"/>
    <property type="match status" value="1"/>
</dbReference>
<dbReference type="EMBL" id="WTPW01001044">
    <property type="protein sequence ID" value="KAF0460720.1"/>
    <property type="molecule type" value="Genomic_DNA"/>
</dbReference>
<dbReference type="InterPro" id="IPR014876">
    <property type="entry name" value="DEK_C"/>
</dbReference>
<feature type="compositionally biased region" description="Basic residues" evidence="1">
    <location>
        <begin position="131"/>
        <end position="142"/>
    </location>
</feature>
<keyword evidence="5" id="KW-1185">Reference proteome</keyword>
<name>A0A8H4A9R2_GIGMA</name>
<organism evidence="4 5">
    <name type="scientific">Gigaspora margarita</name>
    <dbReference type="NCBI Taxonomy" id="4874"/>
    <lineage>
        <taxon>Eukaryota</taxon>
        <taxon>Fungi</taxon>
        <taxon>Fungi incertae sedis</taxon>
        <taxon>Mucoromycota</taxon>
        <taxon>Glomeromycotina</taxon>
        <taxon>Glomeromycetes</taxon>
        <taxon>Diversisporales</taxon>
        <taxon>Gigasporaceae</taxon>
        <taxon>Gigaspora</taxon>
    </lineage>
</organism>
<dbReference type="InterPro" id="IPR003121">
    <property type="entry name" value="SWIB_MDM2_domain"/>
</dbReference>
<feature type="domain" description="DM2" evidence="2">
    <location>
        <begin position="202"/>
        <end position="279"/>
    </location>
</feature>
<evidence type="ECO:0000259" key="3">
    <source>
        <dbReference type="PROSITE" id="PS51998"/>
    </source>
</evidence>
<feature type="domain" description="DEK-C" evidence="3">
    <location>
        <begin position="3"/>
        <end position="58"/>
    </location>
</feature>
<dbReference type="PROSITE" id="PS51998">
    <property type="entry name" value="DEK_C"/>
    <property type="match status" value="1"/>
</dbReference>
<dbReference type="CDD" id="cd10567">
    <property type="entry name" value="SWIB-MDM2_like"/>
    <property type="match status" value="1"/>
</dbReference>
<feature type="compositionally biased region" description="Acidic residues" evidence="1">
    <location>
        <begin position="308"/>
        <end position="320"/>
    </location>
</feature>
<evidence type="ECO:0000256" key="1">
    <source>
        <dbReference type="SAM" id="MobiDB-lite"/>
    </source>
</evidence>
<feature type="compositionally biased region" description="Basic and acidic residues" evidence="1">
    <location>
        <begin position="152"/>
        <end position="161"/>
    </location>
</feature>
<dbReference type="Pfam" id="PF02201">
    <property type="entry name" value="SWIB"/>
    <property type="match status" value="1"/>
</dbReference>
<dbReference type="InterPro" id="IPR036885">
    <property type="entry name" value="SWIB_MDM2_dom_sf"/>
</dbReference>
<feature type="compositionally biased region" description="Basic residues" evidence="1">
    <location>
        <begin position="166"/>
        <end position="182"/>
    </location>
</feature>
<dbReference type="Gene3D" id="1.10.10.60">
    <property type="entry name" value="Homeodomain-like"/>
    <property type="match status" value="1"/>
</dbReference>
<accession>A0A8H4A9R2</accession>
<dbReference type="InterPro" id="IPR019835">
    <property type="entry name" value="SWIB_domain"/>
</dbReference>
<proteinExistence type="predicted"/>
<reference evidence="4 5" key="1">
    <citation type="journal article" date="2019" name="Environ. Microbiol.">
        <title>At the nexus of three kingdoms: the genome of the mycorrhizal fungus Gigaspora margarita provides insights into plant, endobacterial and fungal interactions.</title>
        <authorList>
            <person name="Venice F."/>
            <person name="Ghignone S."/>
            <person name="Salvioli di Fossalunga A."/>
            <person name="Amselem J."/>
            <person name="Novero M."/>
            <person name="Xianan X."/>
            <person name="Sedzielewska Toro K."/>
            <person name="Morin E."/>
            <person name="Lipzen A."/>
            <person name="Grigoriev I.V."/>
            <person name="Henrissat B."/>
            <person name="Martin F.M."/>
            <person name="Bonfante P."/>
        </authorList>
    </citation>
    <scope>NUCLEOTIDE SEQUENCE [LARGE SCALE GENOMIC DNA]</scope>
    <source>
        <strain evidence="4 5">BEG34</strain>
    </source>
</reference>
<dbReference type="OrthoDB" id="10251073at2759"/>
<feature type="compositionally biased region" description="Polar residues" evidence="1">
    <location>
        <begin position="291"/>
        <end position="306"/>
    </location>
</feature>
<evidence type="ECO:0000313" key="5">
    <source>
        <dbReference type="Proteomes" id="UP000439903"/>
    </source>
</evidence>
<dbReference type="SUPFAM" id="SSF109715">
    <property type="entry name" value="DEK C-terminal domain"/>
    <property type="match status" value="1"/>
</dbReference>